<feature type="region of interest" description="Disordered" evidence="10">
    <location>
        <begin position="113"/>
        <end position="142"/>
    </location>
</feature>
<dbReference type="AlphaFoldDB" id="A0A2K6GT38"/>
<sequence length="221" mass="24837">MPVRFKGLSEYQRNFLWKKSYLSESCNSSVGRKYPWAGLRSDQLGITKEPSFISKRRVPYHDPQISNSLKWNGAISEKDVVVAPQPAAWETPKSQEEEQKDVTQGRVLSLEASRVPKRTRSHSTDSRAEGTSDVVENNDDVIPNHTPVNANVELERSTKIPSENVDNGVGVFIIFLLKSIEFCVGFIIISVILHFVFKMFPLFSCLISGIVDKLLTLVIAN</sequence>
<dbReference type="GO" id="GO:0060041">
    <property type="term" value="P:retina development in camera-type eye"/>
    <property type="evidence" value="ECO:0007669"/>
    <property type="project" value="TreeGrafter"/>
</dbReference>
<reference evidence="12" key="2">
    <citation type="submission" date="2025-09" db="UniProtKB">
        <authorList>
            <consortium name="Ensembl"/>
        </authorList>
    </citation>
    <scope>IDENTIFICATION</scope>
</reference>
<feature type="transmembrane region" description="Helical" evidence="11">
    <location>
        <begin position="169"/>
        <end position="193"/>
    </location>
</feature>
<protein>
    <recommendedName>
        <fullName evidence="4">Nuclear protein MDM1</fullName>
    </recommendedName>
</protein>
<dbReference type="InterPro" id="IPR029136">
    <property type="entry name" value="MDM1"/>
</dbReference>
<dbReference type="PANTHER" id="PTHR32078">
    <property type="entry name" value="NUCLEAR PROTEIN MDM1"/>
    <property type="match status" value="1"/>
</dbReference>
<dbReference type="Ensembl" id="ENSPCOT00000040349.1">
    <property type="protein sequence ID" value="ENSPCOP00000029411.1"/>
    <property type="gene ID" value="ENSPCOG00000027405.1"/>
</dbReference>
<proteinExistence type="inferred from homology"/>
<evidence type="ECO:0000256" key="4">
    <source>
        <dbReference type="ARBA" id="ARBA00013508"/>
    </source>
</evidence>
<keyword evidence="7" id="KW-0206">Cytoskeleton</keyword>
<evidence type="ECO:0000313" key="12">
    <source>
        <dbReference type="Ensembl" id="ENSPCOP00000029411.1"/>
    </source>
</evidence>
<dbReference type="GO" id="GO:0005874">
    <property type="term" value="C:microtubule"/>
    <property type="evidence" value="ECO:0007669"/>
    <property type="project" value="UniProtKB-KW"/>
</dbReference>
<evidence type="ECO:0000256" key="11">
    <source>
        <dbReference type="SAM" id="Phobius"/>
    </source>
</evidence>
<keyword evidence="13" id="KW-1185">Reference proteome</keyword>
<dbReference type="Pfam" id="PF15501">
    <property type="entry name" value="MDM1"/>
    <property type="match status" value="1"/>
</dbReference>
<name>A0A2K6GT38_PROCO</name>
<gene>
    <name evidence="12" type="primary">MDM1</name>
</gene>
<keyword evidence="11" id="KW-0812">Transmembrane</keyword>
<feature type="transmembrane region" description="Helical" evidence="11">
    <location>
        <begin position="199"/>
        <end position="220"/>
    </location>
</feature>
<organism evidence="12 13">
    <name type="scientific">Propithecus coquereli</name>
    <name type="common">Coquerel's sifaka</name>
    <name type="synonym">Propithecus verreauxi coquereli</name>
    <dbReference type="NCBI Taxonomy" id="379532"/>
    <lineage>
        <taxon>Eukaryota</taxon>
        <taxon>Metazoa</taxon>
        <taxon>Chordata</taxon>
        <taxon>Craniata</taxon>
        <taxon>Vertebrata</taxon>
        <taxon>Euteleostomi</taxon>
        <taxon>Mammalia</taxon>
        <taxon>Eutheria</taxon>
        <taxon>Euarchontoglires</taxon>
        <taxon>Primates</taxon>
        <taxon>Strepsirrhini</taxon>
        <taxon>Lemuriformes</taxon>
        <taxon>Indriidae</taxon>
        <taxon>Propithecus</taxon>
    </lineage>
</organism>
<evidence type="ECO:0000313" key="13">
    <source>
        <dbReference type="Proteomes" id="UP000233160"/>
    </source>
</evidence>
<evidence type="ECO:0000256" key="2">
    <source>
        <dbReference type="ARBA" id="ARBA00004123"/>
    </source>
</evidence>
<evidence type="ECO:0000256" key="9">
    <source>
        <dbReference type="ARBA" id="ARBA00045771"/>
    </source>
</evidence>
<comment type="function">
    <text evidence="9">Microtubule-binding protein that negatively regulates centriole duplication. Binds to and stabilizes microtubules.</text>
</comment>
<dbReference type="GO" id="GO:0008017">
    <property type="term" value="F:microtubule binding"/>
    <property type="evidence" value="ECO:0007669"/>
    <property type="project" value="InterPro"/>
</dbReference>
<dbReference type="GO" id="GO:0046600">
    <property type="term" value="P:negative regulation of centriole replication"/>
    <property type="evidence" value="ECO:0007669"/>
    <property type="project" value="InterPro"/>
</dbReference>
<dbReference type="Proteomes" id="UP000233160">
    <property type="component" value="Unassembled WGS sequence"/>
</dbReference>
<evidence type="ECO:0000256" key="10">
    <source>
        <dbReference type="SAM" id="MobiDB-lite"/>
    </source>
</evidence>
<evidence type="ECO:0000256" key="3">
    <source>
        <dbReference type="ARBA" id="ARBA00010494"/>
    </source>
</evidence>
<evidence type="ECO:0000256" key="8">
    <source>
        <dbReference type="ARBA" id="ARBA00023242"/>
    </source>
</evidence>
<evidence type="ECO:0000256" key="5">
    <source>
        <dbReference type="ARBA" id="ARBA00022490"/>
    </source>
</evidence>
<keyword evidence="6" id="KW-0493">Microtubule</keyword>
<evidence type="ECO:0000256" key="7">
    <source>
        <dbReference type="ARBA" id="ARBA00023212"/>
    </source>
</evidence>
<evidence type="ECO:0000256" key="1">
    <source>
        <dbReference type="ARBA" id="ARBA00004114"/>
    </source>
</evidence>
<reference evidence="12" key="1">
    <citation type="submission" date="2025-08" db="UniProtKB">
        <authorList>
            <consortium name="Ensembl"/>
        </authorList>
    </citation>
    <scope>IDENTIFICATION</scope>
</reference>
<dbReference type="GO" id="GO:0005634">
    <property type="term" value="C:nucleus"/>
    <property type="evidence" value="ECO:0007669"/>
    <property type="project" value="UniProtKB-SubCell"/>
</dbReference>
<evidence type="ECO:0000256" key="6">
    <source>
        <dbReference type="ARBA" id="ARBA00022701"/>
    </source>
</evidence>
<dbReference type="PANTHER" id="PTHR32078:SF1">
    <property type="entry name" value="NUCLEAR PROTEIN MDM1"/>
    <property type="match status" value="1"/>
</dbReference>
<keyword evidence="11" id="KW-0472">Membrane</keyword>
<dbReference type="GeneTree" id="ENSGT00390000004106"/>
<keyword evidence="5" id="KW-0963">Cytoplasm</keyword>
<comment type="similarity">
    <text evidence="3">Belongs to the MDM1 family.</text>
</comment>
<keyword evidence="8" id="KW-0539">Nucleus</keyword>
<accession>A0A2K6GT38</accession>
<dbReference type="GO" id="GO:0005814">
    <property type="term" value="C:centriole"/>
    <property type="evidence" value="ECO:0007669"/>
    <property type="project" value="UniProtKB-SubCell"/>
</dbReference>
<comment type="subcellular location">
    <subcellularLocation>
        <location evidence="1">Cytoplasm</location>
        <location evidence="1">Cytoskeleton</location>
        <location evidence="1">Microtubule organizing center</location>
        <location evidence="1">Centrosome</location>
        <location evidence="1">Centriole</location>
    </subcellularLocation>
    <subcellularLocation>
        <location evidence="2">Nucleus</location>
    </subcellularLocation>
</comment>
<keyword evidence="11" id="KW-1133">Transmembrane helix</keyword>